<proteinExistence type="inferred from homology"/>
<evidence type="ECO:0000256" key="3">
    <source>
        <dbReference type="SAM" id="SignalP"/>
    </source>
</evidence>
<dbReference type="Proteomes" id="UP000815325">
    <property type="component" value="Unassembled WGS sequence"/>
</dbReference>
<dbReference type="EMBL" id="MU069458">
    <property type="protein sequence ID" value="KAF5842619.1"/>
    <property type="molecule type" value="Genomic_DNA"/>
</dbReference>
<comment type="caution">
    <text evidence="5">The sequence shown here is derived from an EMBL/GenBank/DDBJ whole genome shotgun (WGS) entry which is preliminary data.</text>
</comment>
<dbReference type="PANTHER" id="PTHR43399:SF4">
    <property type="entry name" value="CELL WALL-ASSOCIATED PROTEASE"/>
    <property type="match status" value="1"/>
</dbReference>
<keyword evidence="6" id="KW-1185">Reference proteome</keyword>
<evidence type="ECO:0000256" key="1">
    <source>
        <dbReference type="ARBA" id="ARBA00011073"/>
    </source>
</evidence>
<dbReference type="SUPFAM" id="SSF52743">
    <property type="entry name" value="Subtilisin-like"/>
    <property type="match status" value="1"/>
</dbReference>
<gene>
    <name evidence="5" type="ORF">DUNSADRAFT_6089</name>
</gene>
<dbReference type="InterPro" id="IPR022398">
    <property type="entry name" value="Peptidase_S8_His-AS"/>
</dbReference>
<dbReference type="Pfam" id="PF00082">
    <property type="entry name" value="Peptidase_S8"/>
    <property type="match status" value="1"/>
</dbReference>
<evidence type="ECO:0000259" key="4">
    <source>
        <dbReference type="Pfam" id="PF00082"/>
    </source>
</evidence>
<evidence type="ECO:0000313" key="6">
    <source>
        <dbReference type="Proteomes" id="UP000815325"/>
    </source>
</evidence>
<feature type="signal peptide" evidence="3">
    <location>
        <begin position="1"/>
        <end position="28"/>
    </location>
</feature>
<reference evidence="5" key="1">
    <citation type="submission" date="2017-08" db="EMBL/GenBank/DDBJ databases">
        <authorList>
            <person name="Polle J.E."/>
            <person name="Barry K."/>
            <person name="Cushman J."/>
            <person name="Schmutz J."/>
            <person name="Tran D."/>
            <person name="Hathwaick L.T."/>
            <person name="Yim W.C."/>
            <person name="Jenkins J."/>
            <person name="Mckie-Krisberg Z.M."/>
            <person name="Prochnik S."/>
            <person name="Lindquist E."/>
            <person name="Dockter R.B."/>
            <person name="Adam C."/>
            <person name="Molina H."/>
            <person name="Bunkerborg J."/>
            <person name="Jin E."/>
            <person name="Buchheim M."/>
            <person name="Magnuson J."/>
        </authorList>
    </citation>
    <scope>NUCLEOTIDE SEQUENCE</scope>
    <source>
        <strain evidence="5">CCAP 19/18</strain>
    </source>
</reference>
<keyword evidence="2" id="KW-0378">Hydrolase</keyword>
<accession>A0ABQ7H6Y5</accession>
<dbReference type="PROSITE" id="PS51892">
    <property type="entry name" value="SUBTILASE"/>
    <property type="match status" value="1"/>
</dbReference>
<dbReference type="Gene3D" id="3.40.50.200">
    <property type="entry name" value="Peptidase S8/S53 domain"/>
    <property type="match status" value="2"/>
</dbReference>
<feature type="active site" description="Charge relay system" evidence="2">
    <location>
        <position position="396"/>
    </location>
</feature>
<dbReference type="InterPro" id="IPR000209">
    <property type="entry name" value="Peptidase_S8/S53_dom"/>
</dbReference>
<feature type="active site" description="Charge relay system" evidence="2">
    <location>
        <position position="337"/>
    </location>
</feature>
<evidence type="ECO:0000256" key="2">
    <source>
        <dbReference type="PROSITE-ProRule" id="PRU01240"/>
    </source>
</evidence>
<dbReference type="InterPro" id="IPR036852">
    <property type="entry name" value="Peptidase_S8/S53_dom_sf"/>
</dbReference>
<keyword evidence="3" id="KW-0732">Signal</keyword>
<feature type="active site" description="Charge relay system" evidence="2">
    <location>
        <position position="798"/>
    </location>
</feature>
<organism evidence="5 6">
    <name type="scientific">Dunaliella salina</name>
    <name type="common">Green alga</name>
    <name type="synonym">Protococcus salinus</name>
    <dbReference type="NCBI Taxonomy" id="3046"/>
    <lineage>
        <taxon>Eukaryota</taxon>
        <taxon>Viridiplantae</taxon>
        <taxon>Chlorophyta</taxon>
        <taxon>core chlorophytes</taxon>
        <taxon>Chlorophyceae</taxon>
        <taxon>CS clade</taxon>
        <taxon>Chlamydomonadales</taxon>
        <taxon>Dunaliellaceae</taxon>
        <taxon>Dunaliella</taxon>
    </lineage>
</organism>
<feature type="chain" id="PRO_5045277849" evidence="3">
    <location>
        <begin position="29"/>
        <end position="828"/>
    </location>
</feature>
<keyword evidence="2" id="KW-0720">Serine protease</keyword>
<sequence>MLVPSSQLRPGLLATLFLLFLLLEPGLSSELERTARFYKGTLTTSRVKYKPMQQHPRRQLLKDPEPVQAFVVGYEPTEEDAVAAKLASMSKESSVVIMQYIPDDHWVVKARLNDIEALLAAFPNVTVSTLPGWAKASEGVDSLLESLHEKLLVASSASDRPGWLDKMKGKGEGKGLELHTTADGQVQVVIALQATPFVSMGTAARGEVNLTAAALEAAAWAADLAAQLRSHLRTPDADPCAPTVEPAWVFGAASVRVCTIHAPQAADWLLVQPSVVWVDLQKALNKSDFHANIAVQDGAVREALTGETNLDASNYLGLAKYWAKGLTGAGQVSGVTDTGMDMDACHLWDPAFVDYRTSNVNSIMGDKLEFQQFKSSEHRKVDAYFFFGNKVDDSNHGTHVASTLAGSAWNPTTQQPFDPLTNPDYATGIAPSARLSFFDIETSKDASEGFLSLPNGIEMFHAMYRQGVKVISNSWGGDTGSYSSTCTLYDAYTWFLQDLTLIAASGNEGLSGLEGKGITQDDLRRGTVSVPGSCKNIMSVGAAENWSGPWRGSDNGVALLSSDNQQVNPPRDFFRRVSKRDGRPVEYAVVFKAYDDNGTERGSYMLRVGDGIASWPRQGSLKGLDGQEIEVARAGASPSTACEDLNPSNYTQGLMLVFTQTSNCSALAQANNIINNGSSPIGGIMIDAEMNLGSVPDLDLDDNSRVFAYIKGSNRPLEMLDRTDLTTKMKVFKVSPQENIATFSSFGALRFQDPEIQRTQDLRTQPTVVAPGYSLSSNGNGFTGRMDSCEVTTLQGSSMATPVVAGTATIMRQYFMDGYYPSGAGIHA</sequence>
<evidence type="ECO:0000313" key="5">
    <source>
        <dbReference type="EMBL" id="KAF5842619.1"/>
    </source>
</evidence>
<feature type="domain" description="Peptidase S8/S53" evidence="4">
    <location>
        <begin position="330"/>
        <end position="815"/>
    </location>
</feature>
<dbReference type="PROSITE" id="PS00137">
    <property type="entry name" value="SUBTILASE_HIS"/>
    <property type="match status" value="1"/>
</dbReference>
<keyword evidence="2" id="KW-0645">Protease</keyword>
<dbReference type="InterPro" id="IPR051048">
    <property type="entry name" value="Peptidase_S8/S53_subtilisin"/>
</dbReference>
<comment type="similarity">
    <text evidence="1 2">Belongs to the peptidase S8 family.</text>
</comment>
<name>A0ABQ7H6Y5_DUNSA</name>
<protein>
    <submittedName>
        <fullName evidence="5">Peptidase S8/S53 domain-containing protein</fullName>
    </submittedName>
</protein>
<dbReference type="PANTHER" id="PTHR43399">
    <property type="entry name" value="SUBTILISIN-RELATED"/>
    <property type="match status" value="1"/>
</dbReference>